<gene>
    <name evidence="1" type="ORF">PACILC2_11870</name>
</gene>
<dbReference type="Proteomes" id="UP000680304">
    <property type="component" value="Unassembled WGS sequence"/>
</dbReference>
<proteinExistence type="predicted"/>
<accession>A0ABQ4N339</accession>
<name>A0ABQ4N339_9BACL</name>
<protein>
    <submittedName>
        <fullName evidence="1">Uncharacterized protein</fullName>
    </submittedName>
</protein>
<evidence type="ECO:0000313" key="2">
    <source>
        <dbReference type="Proteomes" id="UP000680304"/>
    </source>
</evidence>
<dbReference type="EMBL" id="BOVJ01000039">
    <property type="protein sequence ID" value="GIQ62619.1"/>
    <property type="molecule type" value="Genomic_DNA"/>
</dbReference>
<reference evidence="1 2" key="1">
    <citation type="submission" date="2021-04" db="EMBL/GenBank/DDBJ databases">
        <title>Draft genome sequence of Paenibacillus cisolokensis, LC2-13A.</title>
        <authorList>
            <person name="Uke A."/>
            <person name="Chhe C."/>
            <person name="Baramee S."/>
            <person name="Kosugi A."/>
        </authorList>
    </citation>
    <scope>NUCLEOTIDE SEQUENCE [LARGE SCALE GENOMIC DNA]</scope>
    <source>
        <strain evidence="1 2">LC2-13A</strain>
    </source>
</reference>
<keyword evidence="2" id="KW-1185">Reference proteome</keyword>
<organism evidence="1 2">
    <name type="scientific">Paenibacillus cisolokensis</name>
    <dbReference type="NCBI Taxonomy" id="1658519"/>
    <lineage>
        <taxon>Bacteria</taxon>
        <taxon>Bacillati</taxon>
        <taxon>Bacillota</taxon>
        <taxon>Bacilli</taxon>
        <taxon>Bacillales</taxon>
        <taxon>Paenibacillaceae</taxon>
        <taxon>Paenibacillus</taxon>
    </lineage>
</organism>
<sequence>MKAKRFSRSREREFWINSKYITYKFEYKGVYTVRFSMQPVDEEEMHIVSEKTIVSK</sequence>
<evidence type="ECO:0000313" key="1">
    <source>
        <dbReference type="EMBL" id="GIQ62619.1"/>
    </source>
</evidence>
<comment type="caution">
    <text evidence="1">The sequence shown here is derived from an EMBL/GenBank/DDBJ whole genome shotgun (WGS) entry which is preliminary data.</text>
</comment>